<dbReference type="InterPro" id="IPR008962">
    <property type="entry name" value="PapD-like_sf"/>
</dbReference>
<evidence type="ECO:0000259" key="9">
    <source>
        <dbReference type="Pfam" id="PF02753"/>
    </source>
</evidence>
<feature type="signal peptide" evidence="7">
    <location>
        <begin position="1"/>
        <end position="22"/>
    </location>
</feature>
<dbReference type="RefSeq" id="WP_032454618.1">
    <property type="nucleotide sequence ID" value="NZ_CAAHGF010000052.1"/>
</dbReference>
<dbReference type="PRINTS" id="PR00969">
    <property type="entry name" value="CHAPERONPILI"/>
</dbReference>
<dbReference type="Pfam" id="PF02753">
    <property type="entry name" value="PapD_C"/>
    <property type="match status" value="1"/>
</dbReference>
<dbReference type="EMBL" id="JAWHZD010000012">
    <property type="protein sequence ID" value="MDV0843530.1"/>
    <property type="molecule type" value="Genomic_DNA"/>
</dbReference>
<feature type="domain" description="Pili assembly chaperone N-terminal" evidence="8">
    <location>
        <begin position="23"/>
        <end position="142"/>
    </location>
</feature>
<evidence type="ECO:0000256" key="3">
    <source>
        <dbReference type="ARBA" id="ARBA00022729"/>
    </source>
</evidence>
<evidence type="ECO:0000256" key="2">
    <source>
        <dbReference type="ARBA" id="ARBA00007399"/>
    </source>
</evidence>
<evidence type="ECO:0000256" key="7">
    <source>
        <dbReference type="SAM" id="SignalP"/>
    </source>
</evidence>
<evidence type="ECO:0000256" key="5">
    <source>
        <dbReference type="ARBA" id="ARBA00023186"/>
    </source>
</evidence>
<organism evidence="10 11">
    <name type="scientific">Klebsiella quasipneumoniae subsp. quasipneumoniae</name>
    <dbReference type="NCBI Taxonomy" id="1667327"/>
    <lineage>
        <taxon>Bacteria</taxon>
        <taxon>Pseudomonadati</taxon>
        <taxon>Pseudomonadota</taxon>
        <taxon>Gammaproteobacteria</taxon>
        <taxon>Enterobacterales</taxon>
        <taxon>Enterobacteriaceae</taxon>
        <taxon>Klebsiella/Raoultella group</taxon>
        <taxon>Klebsiella</taxon>
        <taxon>Klebsiella pneumoniae complex</taxon>
    </lineage>
</organism>
<dbReference type="AlphaFoldDB" id="A0AAW8XV67"/>
<dbReference type="SUPFAM" id="SSF49354">
    <property type="entry name" value="PapD-like"/>
    <property type="match status" value="1"/>
</dbReference>
<evidence type="ECO:0000256" key="6">
    <source>
        <dbReference type="ARBA" id="ARBA00023319"/>
    </source>
</evidence>
<dbReference type="InterPro" id="IPR016147">
    <property type="entry name" value="Pili_assmbl_chaperone_N"/>
</dbReference>
<evidence type="ECO:0000256" key="1">
    <source>
        <dbReference type="ARBA" id="ARBA00004418"/>
    </source>
</evidence>
<proteinExistence type="inferred from homology"/>
<feature type="domain" description="Pili assembly chaperone C-terminal" evidence="9">
    <location>
        <begin position="165"/>
        <end position="222"/>
    </location>
</feature>
<comment type="subcellular location">
    <subcellularLocation>
        <location evidence="1">Periplasm</location>
    </subcellularLocation>
</comment>
<dbReference type="InterPro" id="IPR050643">
    <property type="entry name" value="Periplasmic_pilus_chap"/>
</dbReference>
<protein>
    <submittedName>
        <fullName evidence="10">Molecular chaperone</fullName>
    </submittedName>
</protein>
<keyword evidence="4" id="KW-0574">Periplasm</keyword>
<dbReference type="Proteomes" id="UP001284547">
    <property type="component" value="Unassembled WGS sequence"/>
</dbReference>
<dbReference type="PANTHER" id="PTHR30251:SF9">
    <property type="entry name" value="CHAPERONE PROTEIN CAF1M"/>
    <property type="match status" value="1"/>
</dbReference>
<evidence type="ECO:0000313" key="10">
    <source>
        <dbReference type="EMBL" id="MDV0843530.1"/>
    </source>
</evidence>
<comment type="similarity">
    <text evidence="2">Belongs to the periplasmic pilus chaperone family.</text>
</comment>
<dbReference type="InterPro" id="IPR036316">
    <property type="entry name" value="Pili_assmbl_chap_C_dom_sf"/>
</dbReference>
<dbReference type="GO" id="GO:0030288">
    <property type="term" value="C:outer membrane-bounded periplasmic space"/>
    <property type="evidence" value="ECO:0007669"/>
    <property type="project" value="InterPro"/>
</dbReference>
<gene>
    <name evidence="10" type="ORF">RZP41_20065</name>
</gene>
<dbReference type="Gene3D" id="2.60.40.10">
    <property type="entry name" value="Immunoglobulins"/>
    <property type="match status" value="2"/>
</dbReference>
<feature type="chain" id="PRO_5043611691" evidence="7">
    <location>
        <begin position="23"/>
        <end position="230"/>
    </location>
</feature>
<dbReference type="Pfam" id="PF00345">
    <property type="entry name" value="PapD_N"/>
    <property type="match status" value="1"/>
</dbReference>
<sequence>MRELLLKSVIAFSLVTSFFAHSGIVVDSTRHLYKEGSREINAHIENKDDTPYLIKSWVEAPEGKDTSYFMVTPPLFRLEGKQKNTLRIFPNANISNAPKDRESVYFFNVMSIPPTSDSDEAKNKIQLAVRHKMRLIFRPKSVQELSADTEAKKLEWQKTNNKITLKNPTPFFLYFRSVKINDKEINSSIPHVAAYSTVEFTLPAGINGSEITWMIATDSGGSGSTYSSSF</sequence>
<keyword evidence="3 7" id="KW-0732">Signal</keyword>
<keyword evidence="5" id="KW-0143">Chaperone</keyword>
<dbReference type="SUPFAM" id="SSF49584">
    <property type="entry name" value="Periplasmic chaperone C-domain"/>
    <property type="match status" value="1"/>
</dbReference>
<dbReference type="GO" id="GO:0071555">
    <property type="term" value="P:cell wall organization"/>
    <property type="evidence" value="ECO:0007669"/>
    <property type="project" value="InterPro"/>
</dbReference>
<name>A0AAW8XV67_9ENTR</name>
<evidence type="ECO:0000259" key="8">
    <source>
        <dbReference type="Pfam" id="PF00345"/>
    </source>
</evidence>
<evidence type="ECO:0000256" key="4">
    <source>
        <dbReference type="ARBA" id="ARBA00022764"/>
    </source>
</evidence>
<comment type="caution">
    <text evidence="10">The sequence shown here is derived from an EMBL/GenBank/DDBJ whole genome shotgun (WGS) entry which is preliminary data.</text>
</comment>
<accession>A0AAW8XV67</accession>
<dbReference type="PANTHER" id="PTHR30251">
    <property type="entry name" value="PILUS ASSEMBLY CHAPERONE"/>
    <property type="match status" value="1"/>
</dbReference>
<dbReference type="InterPro" id="IPR013783">
    <property type="entry name" value="Ig-like_fold"/>
</dbReference>
<evidence type="ECO:0000313" key="11">
    <source>
        <dbReference type="Proteomes" id="UP001284547"/>
    </source>
</evidence>
<keyword evidence="6" id="KW-0393">Immunoglobulin domain</keyword>
<dbReference type="InterPro" id="IPR016148">
    <property type="entry name" value="Pili_assmbl_chaperone_C"/>
</dbReference>
<reference evidence="10" key="1">
    <citation type="submission" date="2023-10" db="EMBL/GenBank/DDBJ databases">
        <title>Surveillance and assessment of the effects of hospital wastewater treatment on clearance of pathogenic bacterial and antimicrobial resistance genes.</title>
        <authorList>
            <person name="Wu Y."/>
        </authorList>
    </citation>
    <scope>NUCLEOTIDE SEQUENCE</scope>
    <source>
        <strain evidence="10">23-M-SRM-33-1</strain>
    </source>
</reference>
<dbReference type="InterPro" id="IPR001829">
    <property type="entry name" value="Pili_assmbl_chaperone_bac"/>
</dbReference>